<dbReference type="SUPFAM" id="SSF47203">
    <property type="entry name" value="Acyl-CoA dehydrogenase C-terminal domain-like"/>
    <property type="match status" value="1"/>
</dbReference>
<evidence type="ECO:0000313" key="11">
    <source>
        <dbReference type="Proteomes" id="UP000186040"/>
    </source>
</evidence>
<dbReference type="Gene3D" id="1.10.540.10">
    <property type="entry name" value="Acyl-CoA dehydrogenase/oxidase, N-terminal domain"/>
    <property type="match status" value="1"/>
</dbReference>
<dbReference type="Proteomes" id="UP000186040">
    <property type="component" value="Unassembled WGS sequence"/>
</dbReference>
<protein>
    <submittedName>
        <fullName evidence="10">Acyl-CoA dehydrogenase</fullName>
    </submittedName>
</protein>
<feature type="domain" description="Acetyl-CoA dehydrogenase-like C-terminal" evidence="9">
    <location>
        <begin position="479"/>
        <end position="596"/>
    </location>
</feature>
<evidence type="ECO:0000259" key="8">
    <source>
        <dbReference type="Pfam" id="PF02771"/>
    </source>
</evidence>
<dbReference type="InterPro" id="IPR009100">
    <property type="entry name" value="AcylCoA_DH/oxidase_NM_dom_sf"/>
</dbReference>
<evidence type="ECO:0000259" key="6">
    <source>
        <dbReference type="Pfam" id="PF00441"/>
    </source>
</evidence>
<accession>A0A1Q9LN22</accession>
<dbReference type="Pfam" id="PF02770">
    <property type="entry name" value="Acyl-CoA_dh_M"/>
    <property type="match status" value="1"/>
</dbReference>
<dbReference type="InterPro" id="IPR009075">
    <property type="entry name" value="AcylCo_DH/oxidase_C"/>
</dbReference>
<keyword evidence="11" id="KW-1185">Reference proteome</keyword>
<dbReference type="InterPro" id="IPR037069">
    <property type="entry name" value="AcylCoA_DH/ox_N_sf"/>
</dbReference>
<dbReference type="InterPro" id="IPR013786">
    <property type="entry name" value="AcylCoA_DH/ox_N"/>
</dbReference>
<evidence type="ECO:0000256" key="4">
    <source>
        <dbReference type="ARBA" id="ARBA00022827"/>
    </source>
</evidence>
<proteinExistence type="inferred from homology"/>
<evidence type="ECO:0000313" key="10">
    <source>
        <dbReference type="EMBL" id="OLR93446.1"/>
    </source>
</evidence>
<dbReference type="STRING" id="1193682.BJP25_14140"/>
<dbReference type="InterPro" id="IPR025878">
    <property type="entry name" value="Acyl-CoA_dh-like_C_dom"/>
</dbReference>
<dbReference type="InterPro" id="IPR036250">
    <property type="entry name" value="AcylCo_DH-like_C"/>
</dbReference>
<evidence type="ECO:0000259" key="9">
    <source>
        <dbReference type="Pfam" id="PF12806"/>
    </source>
</evidence>
<dbReference type="Gene3D" id="2.40.110.10">
    <property type="entry name" value="Butyryl-CoA Dehydrogenase, subunit A, domain 2"/>
    <property type="match status" value="1"/>
</dbReference>
<sequence length="600" mass="64184">MPAPSQLLSRRDVEFLLYDWLDVAGLTARKRFAEHSRETFDAVLDLCRDIAAERFATHNRRNDVEEPRFADGRAVVHEEVGPALDAVAAAGFLGAAMDAEVGGLQLPQVVQTACAAHFAAANVGTWAYAFLTIGNANLLTAHGSTEQVDRFVRPMLEGRFHGTMCLSEPQAGSSLADITTRAEPRGDGTHRLFGNKMWISGGDHELGENIVHLVLAKVPGGPPGVKGISLFVVPKFLLDADGEVGERNDVALAGLNHKMGYRGTTNALLNFGEGAHTPGGEAGAVGYLVGQENQGLAAMFHMMNEARVGVGTGAAALGYTGYLKSLEYARTRAQGRPVAGKDPAQPQVPLVEHADVRRMLLAQKSYVEGALALVLYCGRLLDEQRTAESDAERARAGLLLEVLTPIAKSWPSQWCLAANDLAIQVHGGYGYTREYDVEQHYRDNRLNPIHEGTHGIQGIDLLGRKTAMAGGAALAALAELLSATAARARAAGGEAAELGAALDGSLGRLLEVTAALHTEPDPTVRLANASLYLEAAGHVVVAWVWLEQFLTAGDGEDDLRAGKRAAARYFFRYELPRTGPQLDLLAALDRTTTDLDPAWL</sequence>
<evidence type="ECO:0000256" key="1">
    <source>
        <dbReference type="ARBA" id="ARBA00001974"/>
    </source>
</evidence>
<comment type="caution">
    <text evidence="10">The sequence shown here is derived from an EMBL/GenBank/DDBJ whole genome shotgun (WGS) entry which is preliminary data.</text>
</comment>
<reference evidence="10 11" key="1">
    <citation type="submission" date="2016-10" db="EMBL/GenBank/DDBJ databases">
        <title>The Draft Genome Sequence of Actinokineospora bangkokensis 44EHWT reveals the biosynthetic pathway of antifungal compounds Thailandins with unusual extender unit butylmalonyl-CoA.</title>
        <authorList>
            <person name="Greule A."/>
            <person name="Intra B."/>
            <person name="Flemming S."/>
            <person name="Rommel M.G."/>
            <person name="Panbangred W."/>
            <person name="Bechthold A."/>
        </authorList>
    </citation>
    <scope>NUCLEOTIDE SEQUENCE [LARGE SCALE GENOMIC DNA]</scope>
    <source>
        <strain evidence="10 11">44EHW</strain>
    </source>
</reference>
<dbReference type="RefSeq" id="WP_075974341.1">
    <property type="nucleotide sequence ID" value="NZ_MKQR01000009.1"/>
</dbReference>
<evidence type="ECO:0000256" key="3">
    <source>
        <dbReference type="ARBA" id="ARBA00022630"/>
    </source>
</evidence>
<dbReference type="GO" id="GO:0016627">
    <property type="term" value="F:oxidoreductase activity, acting on the CH-CH group of donors"/>
    <property type="evidence" value="ECO:0007669"/>
    <property type="project" value="InterPro"/>
</dbReference>
<dbReference type="Gene3D" id="1.20.140.10">
    <property type="entry name" value="Butyryl-CoA Dehydrogenase, subunit A, domain 3"/>
    <property type="match status" value="1"/>
</dbReference>
<feature type="domain" description="Acyl-CoA oxidase/dehydrogenase middle" evidence="7">
    <location>
        <begin position="164"/>
        <end position="266"/>
    </location>
</feature>
<dbReference type="OrthoDB" id="9807883at2"/>
<dbReference type="EMBL" id="MKQR01000009">
    <property type="protein sequence ID" value="OLR93446.1"/>
    <property type="molecule type" value="Genomic_DNA"/>
</dbReference>
<dbReference type="PANTHER" id="PTHR42803">
    <property type="entry name" value="ACYL-COA DEHYDROGENASE"/>
    <property type="match status" value="1"/>
</dbReference>
<organism evidence="10 11">
    <name type="scientific">Actinokineospora bangkokensis</name>
    <dbReference type="NCBI Taxonomy" id="1193682"/>
    <lineage>
        <taxon>Bacteria</taxon>
        <taxon>Bacillati</taxon>
        <taxon>Actinomycetota</taxon>
        <taxon>Actinomycetes</taxon>
        <taxon>Pseudonocardiales</taxon>
        <taxon>Pseudonocardiaceae</taxon>
        <taxon>Actinokineospora</taxon>
    </lineage>
</organism>
<dbReference type="InterPro" id="IPR052166">
    <property type="entry name" value="Diverse_Acyl-CoA_DH"/>
</dbReference>
<dbReference type="SUPFAM" id="SSF56645">
    <property type="entry name" value="Acyl-CoA dehydrogenase NM domain-like"/>
    <property type="match status" value="1"/>
</dbReference>
<dbReference type="Pfam" id="PF12806">
    <property type="entry name" value="Acyl-CoA_dh_C"/>
    <property type="match status" value="1"/>
</dbReference>
<feature type="domain" description="Acyl-CoA dehydrogenase/oxidase N-terminal" evidence="8">
    <location>
        <begin position="41"/>
        <end position="158"/>
    </location>
</feature>
<comment type="cofactor">
    <cofactor evidence="1 5">
        <name>FAD</name>
        <dbReference type="ChEBI" id="CHEBI:57692"/>
    </cofactor>
</comment>
<evidence type="ECO:0000256" key="2">
    <source>
        <dbReference type="ARBA" id="ARBA00009347"/>
    </source>
</evidence>
<name>A0A1Q9LN22_9PSEU</name>
<evidence type="ECO:0000256" key="5">
    <source>
        <dbReference type="RuleBase" id="RU362125"/>
    </source>
</evidence>
<keyword evidence="3 5" id="KW-0285">Flavoprotein</keyword>
<dbReference type="AlphaFoldDB" id="A0A1Q9LN22"/>
<dbReference type="Pfam" id="PF02771">
    <property type="entry name" value="Acyl-CoA_dh_N"/>
    <property type="match status" value="1"/>
</dbReference>
<evidence type="ECO:0000259" key="7">
    <source>
        <dbReference type="Pfam" id="PF02770"/>
    </source>
</evidence>
<keyword evidence="4 5" id="KW-0274">FAD</keyword>
<keyword evidence="5" id="KW-0560">Oxidoreductase</keyword>
<dbReference type="InterPro" id="IPR046373">
    <property type="entry name" value="Acyl-CoA_Oxase/DH_mid-dom_sf"/>
</dbReference>
<dbReference type="PANTHER" id="PTHR42803:SF3">
    <property type="entry name" value="ACYL-COA DEHYDROGENASE-RELATED"/>
    <property type="match status" value="1"/>
</dbReference>
<feature type="domain" description="Acyl-CoA dehydrogenase/oxidase C-terminal" evidence="6">
    <location>
        <begin position="293"/>
        <end position="458"/>
    </location>
</feature>
<dbReference type="Pfam" id="PF00441">
    <property type="entry name" value="Acyl-CoA_dh_1"/>
    <property type="match status" value="1"/>
</dbReference>
<dbReference type="InterPro" id="IPR006091">
    <property type="entry name" value="Acyl-CoA_Oxase/DH_mid-dom"/>
</dbReference>
<gene>
    <name evidence="10" type="ORF">BJP25_14140</name>
</gene>
<dbReference type="GO" id="GO:0050660">
    <property type="term" value="F:flavin adenine dinucleotide binding"/>
    <property type="evidence" value="ECO:0007669"/>
    <property type="project" value="InterPro"/>
</dbReference>
<comment type="similarity">
    <text evidence="2 5">Belongs to the acyl-CoA dehydrogenase family.</text>
</comment>